<sequence>MRLEALAPTRAPLVDLIAPAWRLPLLRLALAWAALLILFAPDWAAMASQWWDSSTYNHVLVVPAIIAWLVLQRADELAYLSPRAWWPGLVPMAGALFVWLLGDVSSLATASQLGAVAMLPAAVLTLLGPRVAWALAFPLAYSVFLVPVGEEIVPMLQTITAKITIALTEASGVPAHIEGVFIDTPAGLFEVAEACSGVKFLIAMIALGTLVAHVCFRSWTRRAAFMVLAVALPIFANGVRAWGTIYIAQSQGIAFAAGFDHVFYGWIFFALVMAMLMGIAWRFFDRSVEEPFIDGQAIARAPWLAPLERWSATGWTAFAALLALALAFHAWSARAHALEAAIPDEVALPDVPGWDRVATAPAYPWEPRAAGADRRVLASYRDGEGRVVDVLYALYAGQGQGREAGAYGEGALPSGTEWRWHSSTLAADGVAGERLQALGAHRRVAETWYRVGDWTGGSAIRLKLVTMRDNVLLTAEPTAMLILSAEERPGVDPVVAVADFRRATGGLGEWMDRAGSSR</sequence>
<dbReference type="InterPro" id="IPR014263">
    <property type="entry name" value="Methanolan_biosynth_EpsI"/>
</dbReference>
<dbReference type="OrthoDB" id="9797363at2"/>
<dbReference type="RefSeq" id="WP_131452353.1">
    <property type="nucleotide sequence ID" value="NZ_BMJK01000001.1"/>
</dbReference>
<dbReference type="NCBIfam" id="TIGR04178">
    <property type="entry name" value="exo_archaeo"/>
    <property type="match status" value="1"/>
</dbReference>
<evidence type="ECO:0000256" key="6">
    <source>
        <dbReference type="ARBA" id="ARBA00022989"/>
    </source>
</evidence>
<feature type="transmembrane region" description="Helical" evidence="8">
    <location>
        <begin position="55"/>
        <end position="72"/>
    </location>
</feature>
<dbReference type="GO" id="GO:0006508">
    <property type="term" value="P:proteolysis"/>
    <property type="evidence" value="ECO:0007669"/>
    <property type="project" value="UniProtKB-KW"/>
</dbReference>
<dbReference type="InterPro" id="IPR019127">
    <property type="entry name" value="Exosortase"/>
</dbReference>
<feature type="transmembrane region" description="Helical" evidence="8">
    <location>
        <begin position="198"/>
        <end position="216"/>
    </location>
</feature>
<keyword evidence="7 8" id="KW-0472">Membrane</keyword>
<evidence type="ECO:0000256" key="4">
    <source>
        <dbReference type="ARBA" id="ARBA00022692"/>
    </source>
</evidence>
<evidence type="ECO:0000256" key="3">
    <source>
        <dbReference type="ARBA" id="ARBA00022670"/>
    </source>
</evidence>
<dbReference type="InterPro" id="IPR026392">
    <property type="entry name" value="Exo/Archaeosortase_dom"/>
</dbReference>
<organism evidence="10 11">
    <name type="scientific">Aurantiacibacter arachoides</name>
    <dbReference type="NCBI Taxonomy" id="1850444"/>
    <lineage>
        <taxon>Bacteria</taxon>
        <taxon>Pseudomonadati</taxon>
        <taxon>Pseudomonadota</taxon>
        <taxon>Alphaproteobacteria</taxon>
        <taxon>Sphingomonadales</taxon>
        <taxon>Erythrobacteraceae</taxon>
        <taxon>Aurantiacibacter</taxon>
    </lineage>
</organism>
<keyword evidence="2" id="KW-1003">Cell membrane</keyword>
<feature type="transmembrane region" description="Helical" evidence="8">
    <location>
        <begin position="263"/>
        <end position="284"/>
    </location>
</feature>
<dbReference type="InterPro" id="IPR013426">
    <property type="entry name" value="EpsH-like"/>
</dbReference>
<dbReference type="NCBIfam" id="TIGR02602">
    <property type="entry name" value="8TM_EpsH"/>
    <property type="match status" value="1"/>
</dbReference>
<comment type="subcellular location">
    <subcellularLocation>
        <location evidence="1">Cell membrane</location>
        <topology evidence="1">Multi-pass membrane protein</topology>
    </subcellularLocation>
</comment>
<evidence type="ECO:0000256" key="2">
    <source>
        <dbReference type="ARBA" id="ARBA00022475"/>
    </source>
</evidence>
<dbReference type="Proteomes" id="UP000460626">
    <property type="component" value="Unassembled WGS sequence"/>
</dbReference>
<keyword evidence="5 10" id="KW-0378">Hydrolase</keyword>
<feature type="transmembrane region" description="Helical" evidence="8">
    <location>
        <begin position="84"/>
        <end position="101"/>
    </location>
</feature>
<keyword evidence="3" id="KW-0645">Protease</keyword>
<dbReference type="EMBL" id="WTYH01000001">
    <property type="protein sequence ID" value="MXO93042.1"/>
    <property type="molecule type" value="Genomic_DNA"/>
</dbReference>
<dbReference type="EC" id="3.4.22.-" evidence="10"/>
<name>A0A845A0P0_9SPHN</name>
<dbReference type="Pfam" id="PF11984">
    <property type="entry name" value="DUF3485"/>
    <property type="match status" value="1"/>
</dbReference>
<keyword evidence="11" id="KW-1185">Reference proteome</keyword>
<evidence type="ECO:0000259" key="9">
    <source>
        <dbReference type="Pfam" id="PF11984"/>
    </source>
</evidence>
<evidence type="ECO:0000313" key="11">
    <source>
        <dbReference type="Proteomes" id="UP000460626"/>
    </source>
</evidence>
<dbReference type="GO" id="GO:0008233">
    <property type="term" value="F:peptidase activity"/>
    <property type="evidence" value="ECO:0007669"/>
    <property type="project" value="UniProtKB-KW"/>
</dbReference>
<comment type="caution">
    <text evidence="10">The sequence shown here is derived from an EMBL/GenBank/DDBJ whole genome shotgun (WGS) entry which is preliminary data.</text>
</comment>
<evidence type="ECO:0000256" key="8">
    <source>
        <dbReference type="SAM" id="Phobius"/>
    </source>
</evidence>
<feature type="transmembrane region" description="Helical" evidence="8">
    <location>
        <begin position="310"/>
        <end position="331"/>
    </location>
</feature>
<dbReference type="NCBIfam" id="TIGR02914">
    <property type="entry name" value="EpsI_fam"/>
    <property type="match status" value="1"/>
</dbReference>
<dbReference type="AlphaFoldDB" id="A0A845A0P0"/>
<proteinExistence type="predicted"/>
<reference evidence="10 11" key="1">
    <citation type="submission" date="2019-12" db="EMBL/GenBank/DDBJ databases">
        <title>Genomic-based taxomic classification of the family Erythrobacteraceae.</title>
        <authorList>
            <person name="Xu L."/>
        </authorList>
    </citation>
    <scope>NUCLEOTIDE SEQUENCE [LARGE SCALE GENOMIC DNA]</scope>
    <source>
        <strain evidence="10 11">RC4-10-4</strain>
    </source>
</reference>
<dbReference type="NCBIfam" id="TIGR03109">
    <property type="entry name" value="exosort_XrtA"/>
    <property type="match status" value="1"/>
</dbReference>
<dbReference type="InterPro" id="IPR017540">
    <property type="entry name" value="Exosortase-1"/>
</dbReference>
<gene>
    <name evidence="10" type="primary">xrtA</name>
    <name evidence="10" type="ORF">GRI62_05410</name>
</gene>
<evidence type="ECO:0000256" key="1">
    <source>
        <dbReference type="ARBA" id="ARBA00004651"/>
    </source>
</evidence>
<feature type="transmembrane region" description="Helical" evidence="8">
    <location>
        <begin position="113"/>
        <end position="136"/>
    </location>
</feature>
<dbReference type="Pfam" id="PF09721">
    <property type="entry name" value="Exosortase_EpsH"/>
    <property type="match status" value="1"/>
</dbReference>
<evidence type="ECO:0000313" key="10">
    <source>
        <dbReference type="EMBL" id="MXO93042.1"/>
    </source>
</evidence>
<keyword evidence="6 8" id="KW-1133">Transmembrane helix</keyword>
<dbReference type="GO" id="GO:0005886">
    <property type="term" value="C:plasma membrane"/>
    <property type="evidence" value="ECO:0007669"/>
    <property type="project" value="UniProtKB-SubCell"/>
</dbReference>
<evidence type="ECO:0000256" key="5">
    <source>
        <dbReference type="ARBA" id="ARBA00022801"/>
    </source>
</evidence>
<protein>
    <submittedName>
        <fullName evidence="10">Exosortase A</fullName>
        <ecNumber evidence="10">3.4.22.-</ecNumber>
    </submittedName>
</protein>
<keyword evidence="4 8" id="KW-0812">Transmembrane</keyword>
<feature type="domain" description="Methanolan biosynthesis EpsI" evidence="9">
    <location>
        <begin position="317"/>
        <end position="503"/>
    </location>
</feature>
<evidence type="ECO:0000256" key="7">
    <source>
        <dbReference type="ARBA" id="ARBA00023136"/>
    </source>
</evidence>
<accession>A0A845A0P0</accession>
<feature type="transmembrane region" description="Helical" evidence="8">
    <location>
        <begin position="223"/>
        <end position="243"/>
    </location>
</feature>
<feature type="transmembrane region" description="Helical" evidence="8">
    <location>
        <begin position="20"/>
        <end position="43"/>
    </location>
</feature>